<keyword evidence="3" id="KW-1185">Reference proteome</keyword>
<accession>A0A9X2SRL7</accession>
<dbReference type="InterPro" id="IPR010310">
    <property type="entry name" value="T7SS_ESAT-6-like"/>
</dbReference>
<comment type="caution">
    <text evidence="2">The sequence shown here is derived from an EMBL/GenBank/DDBJ whole genome shotgun (WGS) entry which is preliminary data.</text>
</comment>
<dbReference type="AlphaFoldDB" id="A0A9X2SRL7"/>
<organism evidence="2 3">
    <name type="scientific">Amycolatopsis iheyensis</name>
    <dbReference type="NCBI Taxonomy" id="2945988"/>
    <lineage>
        <taxon>Bacteria</taxon>
        <taxon>Bacillati</taxon>
        <taxon>Actinomycetota</taxon>
        <taxon>Actinomycetes</taxon>
        <taxon>Pseudonocardiales</taxon>
        <taxon>Pseudonocardiaceae</taxon>
        <taxon>Amycolatopsis</taxon>
    </lineage>
</organism>
<proteinExistence type="inferred from homology"/>
<name>A0A9X2SRL7_9PSEU</name>
<evidence type="ECO:0000313" key="3">
    <source>
        <dbReference type="Proteomes" id="UP001144096"/>
    </source>
</evidence>
<sequence length="99" mass="10985">MALGQFTISFAQMEATVGRAQQQSQQITELLDQMNRTITAQREHWLGSAADEFQSTYEWCRQQALTLPQSLDAAGRTLATVNEGTSSTESANATRFAQR</sequence>
<evidence type="ECO:0000256" key="1">
    <source>
        <dbReference type="RuleBase" id="RU362001"/>
    </source>
</evidence>
<gene>
    <name evidence="2" type="ORF">M8542_48870</name>
</gene>
<dbReference type="NCBIfam" id="TIGR03930">
    <property type="entry name" value="WXG100_ESAT6"/>
    <property type="match status" value="1"/>
</dbReference>
<evidence type="ECO:0000313" key="2">
    <source>
        <dbReference type="EMBL" id="MCR6490736.1"/>
    </source>
</evidence>
<dbReference type="EMBL" id="JAMXQV010000053">
    <property type="protein sequence ID" value="MCR6490736.1"/>
    <property type="molecule type" value="Genomic_DNA"/>
</dbReference>
<dbReference type="RefSeq" id="WP_247050428.1">
    <property type="nucleotide sequence ID" value="NZ_JAMXQV010000053.1"/>
</dbReference>
<dbReference type="InterPro" id="IPR036689">
    <property type="entry name" value="ESAT-6-like_sf"/>
</dbReference>
<dbReference type="SUPFAM" id="SSF140453">
    <property type="entry name" value="EsxAB dimer-like"/>
    <property type="match status" value="1"/>
</dbReference>
<dbReference type="Gene3D" id="1.10.287.1060">
    <property type="entry name" value="ESAT-6-like"/>
    <property type="match status" value="1"/>
</dbReference>
<comment type="similarity">
    <text evidence="1">Belongs to the WXG100 family.</text>
</comment>
<dbReference type="Proteomes" id="UP001144096">
    <property type="component" value="Unassembled WGS sequence"/>
</dbReference>
<protein>
    <recommendedName>
        <fullName evidence="1">ESAT-6-like protein</fullName>
    </recommendedName>
</protein>
<dbReference type="Pfam" id="PF06013">
    <property type="entry name" value="WXG100"/>
    <property type="match status" value="1"/>
</dbReference>
<reference evidence="2" key="1">
    <citation type="submission" date="2022-06" db="EMBL/GenBank/DDBJ databases">
        <title>Amycolatopsis iheyaensis sp. nov., a new species of the genus Amycolatopsis isolated from soil in Iheya island, Japan.</title>
        <authorList>
            <person name="Ngamcharungchit C."/>
            <person name="Kanto H."/>
            <person name="Take A."/>
            <person name="Intra B."/>
            <person name="Matsumoto A."/>
            <person name="Panbangred W."/>
            <person name="Inahashi Y."/>
        </authorList>
    </citation>
    <scope>NUCLEOTIDE SEQUENCE</scope>
    <source>
        <strain evidence="2">OK19-0408</strain>
    </source>
</reference>